<gene>
    <name evidence="1" type="ORF">UFOVP443_19</name>
</gene>
<protein>
    <submittedName>
        <fullName evidence="1">Uncharacterized protein</fullName>
    </submittedName>
</protein>
<evidence type="ECO:0000313" key="1">
    <source>
        <dbReference type="EMBL" id="CAB4142176.1"/>
    </source>
</evidence>
<accession>A0A6J5MB12</accession>
<name>A0A6J5MB12_9CAUD</name>
<dbReference type="EMBL" id="LR796404">
    <property type="protein sequence ID" value="CAB4142176.1"/>
    <property type="molecule type" value="Genomic_DNA"/>
</dbReference>
<proteinExistence type="predicted"/>
<organism evidence="1">
    <name type="scientific">uncultured Caudovirales phage</name>
    <dbReference type="NCBI Taxonomy" id="2100421"/>
    <lineage>
        <taxon>Viruses</taxon>
        <taxon>Duplodnaviria</taxon>
        <taxon>Heunggongvirae</taxon>
        <taxon>Uroviricota</taxon>
        <taxon>Caudoviricetes</taxon>
        <taxon>Peduoviridae</taxon>
        <taxon>Maltschvirus</taxon>
        <taxon>Maltschvirus maltsch</taxon>
    </lineage>
</organism>
<reference evidence="1" key="1">
    <citation type="submission" date="2020-04" db="EMBL/GenBank/DDBJ databases">
        <authorList>
            <person name="Chiriac C."/>
            <person name="Salcher M."/>
            <person name="Ghai R."/>
            <person name="Kavagutti S V."/>
        </authorList>
    </citation>
    <scope>NUCLEOTIDE SEQUENCE</scope>
</reference>
<sequence length="85" mass="9515">MVQPRIRWKVPTTEGESVMGYIEVYNIDKDGEWTDLEDVPMITTINCQLCNEPTLAHDIIIPAIITDGNLVAGTWQCKKCHAVNG</sequence>